<comment type="subcellular location">
    <subcellularLocation>
        <location evidence="1">Membrane</location>
        <topology evidence="1">Multi-pass membrane protein</topology>
    </subcellularLocation>
</comment>
<keyword evidence="4 5" id="KW-0472">Membrane</keyword>
<evidence type="ECO:0000313" key="6">
    <source>
        <dbReference type="EMBL" id="KAL3822723.1"/>
    </source>
</evidence>
<dbReference type="InterPro" id="IPR005828">
    <property type="entry name" value="MFS_sugar_transport-like"/>
</dbReference>
<dbReference type="SUPFAM" id="SSF103473">
    <property type="entry name" value="MFS general substrate transporter"/>
    <property type="match status" value="1"/>
</dbReference>
<sequence length="73" mass="8356">MFSEEFDVDNTDDPSSVKQAEYLAASIFFGMLIGGTFLGFLSDHIGRRPALLAVDRVEVFRRNRHRRDRPVLV</sequence>
<evidence type="ECO:0000313" key="7">
    <source>
        <dbReference type="Proteomes" id="UP001530377"/>
    </source>
</evidence>
<dbReference type="EMBL" id="JALLPB020000057">
    <property type="protein sequence ID" value="KAL3822723.1"/>
    <property type="molecule type" value="Genomic_DNA"/>
</dbReference>
<name>A0ABD3SEB5_9STRA</name>
<keyword evidence="7" id="KW-1185">Reference proteome</keyword>
<dbReference type="Pfam" id="PF00083">
    <property type="entry name" value="Sugar_tr"/>
    <property type="match status" value="1"/>
</dbReference>
<gene>
    <name evidence="6" type="ORF">ACHAXA_000988</name>
</gene>
<evidence type="ECO:0000256" key="4">
    <source>
        <dbReference type="ARBA" id="ARBA00023136"/>
    </source>
</evidence>
<evidence type="ECO:0000256" key="1">
    <source>
        <dbReference type="ARBA" id="ARBA00004141"/>
    </source>
</evidence>
<proteinExistence type="predicted"/>
<protein>
    <recommendedName>
        <fullName evidence="8">Major facilitator superfamily (MFS) profile domain-containing protein</fullName>
    </recommendedName>
</protein>
<dbReference type="PROSITE" id="PS00216">
    <property type="entry name" value="SUGAR_TRANSPORT_1"/>
    <property type="match status" value="1"/>
</dbReference>
<evidence type="ECO:0000256" key="2">
    <source>
        <dbReference type="ARBA" id="ARBA00022692"/>
    </source>
</evidence>
<dbReference type="InterPro" id="IPR005829">
    <property type="entry name" value="Sugar_transporter_CS"/>
</dbReference>
<feature type="transmembrane region" description="Helical" evidence="5">
    <location>
        <begin position="20"/>
        <end position="41"/>
    </location>
</feature>
<dbReference type="AlphaFoldDB" id="A0ABD3SEB5"/>
<dbReference type="Gene3D" id="1.20.1250.20">
    <property type="entry name" value="MFS general substrate transporter like domains"/>
    <property type="match status" value="1"/>
</dbReference>
<accession>A0ABD3SEB5</accession>
<comment type="caution">
    <text evidence="6">The sequence shown here is derived from an EMBL/GenBank/DDBJ whole genome shotgun (WGS) entry which is preliminary data.</text>
</comment>
<evidence type="ECO:0008006" key="8">
    <source>
        <dbReference type="Google" id="ProtNLM"/>
    </source>
</evidence>
<keyword evidence="2 5" id="KW-0812">Transmembrane</keyword>
<dbReference type="Proteomes" id="UP001530377">
    <property type="component" value="Unassembled WGS sequence"/>
</dbReference>
<dbReference type="InterPro" id="IPR036259">
    <property type="entry name" value="MFS_trans_sf"/>
</dbReference>
<organism evidence="6 7">
    <name type="scientific">Cyclostephanos tholiformis</name>
    <dbReference type="NCBI Taxonomy" id="382380"/>
    <lineage>
        <taxon>Eukaryota</taxon>
        <taxon>Sar</taxon>
        <taxon>Stramenopiles</taxon>
        <taxon>Ochrophyta</taxon>
        <taxon>Bacillariophyta</taxon>
        <taxon>Coscinodiscophyceae</taxon>
        <taxon>Thalassiosirophycidae</taxon>
        <taxon>Stephanodiscales</taxon>
        <taxon>Stephanodiscaceae</taxon>
        <taxon>Cyclostephanos</taxon>
    </lineage>
</organism>
<evidence type="ECO:0000256" key="3">
    <source>
        <dbReference type="ARBA" id="ARBA00022989"/>
    </source>
</evidence>
<evidence type="ECO:0000256" key="5">
    <source>
        <dbReference type="SAM" id="Phobius"/>
    </source>
</evidence>
<keyword evidence="3 5" id="KW-1133">Transmembrane helix</keyword>
<reference evidence="6 7" key="1">
    <citation type="submission" date="2024-10" db="EMBL/GenBank/DDBJ databases">
        <title>Updated reference genomes for cyclostephanoid diatoms.</title>
        <authorList>
            <person name="Roberts W.R."/>
            <person name="Alverson A.J."/>
        </authorList>
    </citation>
    <scope>NUCLEOTIDE SEQUENCE [LARGE SCALE GENOMIC DNA]</scope>
    <source>
        <strain evidence="6 7">AJA228-03</strain>
    </source>
</reference>
<dbReference type="GO" id="GO:0016020">
    <property type="term" value="C:membrane"/>
    <property type="evidence" value="ECO:0007669"/>
    <property type="project" value="UniProtKB-SubCell"/>
</dbReference>